<dbReference type="InterPro" id="IPR035959">
    <property type="entry name" value="RutC-like_sf"/>
</dbReference>
<dbReference type="Gene3D" id="3.30.1330.40">
    <property type="entry name" value="RutC-like"/>
    <property type="match status" value="1"/>
</dbReference>
<dbReference type="Proteomes" id="UP001284601">
    <property type="component" value="Unassembled WGS sequence"/>
</dbReference>
<name>A0ABU4HYC6_9ACTN</name>
<reference evidence="2" key="1">
    <citation type="submission" date="2023-07" db="EMBL/GenBank/DDBJ databases">
        <title>Conexibacter stalactiti sp. nov., isolated from stalactites in a lava cave and emended description of the genus Conexibacter.</title>
        <authorList>
            <person name="Lee S.D."/>
        </authorList>
    </citation>
    <scope>NUCLEOTIDE SEQUENCE [LARGE SCALE GENOMIC DNA]</scope>
    <source>
        <strain evidence="2">KCTC 39840</strain>
    </source>
</reference>
<dbReference type="EMBL" id="JAWSTH010000073">
    <property type="protein sequence ID" value="MDW5597064.1"/>
    <property type="molecule type" value="Genomic_DNA"/>
</dbReference>
<dbReference type="EC" id="3.5.-.-" evidence="1"/>
<dbReference type="InterPro" id="IPR006175">
    <property type="entry name" value="YjgF/YER057c/UK114"/>
</dbReference>
<comment type="caution">
    <text evidence="1">The sequence shown here is derived from an EMBL/GenBank/DDBJ whole genome shotgun (WGS) entry which is preliminary data.</text>
</comment>
<protein>
    <submittedName>
        <fullName evidence="1">RidA family protein</fullName>
        <ecNumber evidence="1">3.5.-.-</ecNumber>
    </submittedName>
</protein>
<dbReference type="CDD" id="cd00448">
    <property type="entry name" value="YjgF_YER057c_UK114_family"/>
    <property type="match status" value="1"/>
</dbReference>
<gene>
    <name evidence="1" type="ORF">R7226_22140</name>
</gene>
<dbReference type="GO" id="GO:0016787">
    <property type="term" value="F:hydrolase activity"/>
    <property type="evidence" value="ECO:0007669"/>
    <property type="project" value="UniProtKB-KW"/>
</dbReference>
<organism evidence="1 2">
    <name type="scientific">Conexibacter stalactiti</name>
    <dbReference type="NCBI Taxonomy" id="1940611"/>
    <lineage>
        <taxon>Bacteria</taxon>
        <taxon>Bacillati</taxon>
        <taxon>Actinomycetota</taxon>
        <taxon>Thermoleophilia</taxon>
        <taxon>Solirubrobacterales</taxon>
        <taxon>Conexibacteraceae</taxon>
        <taxon>Conexibacter</taxon>
    </lineage>
</organism>
<keyword evidence="2" id="KW-1185">Reference proteome</keyword>
<accession>A0ABU4HYC6</accession>
<reference evidence="1 2" key="2">
    <citation type="submission" date="2023-10" db="EMBL/GenBank/DDBJ databases">
        <authorList>
            <person name="Han X.F."/>
        </authorList>
    </citation>
    <scope>NUCLEOTIDE SEQUENCE [LARGE SCALE GENOMIC DNA]</scope>
    <source>
        <strain evidence="1 2">KCTC 39840</strain>
    </source>
</reference>
<evidence type="ECO:0000313" key="2">
    <source>
        <dbReference type="Proteomes" id="UP001284601"/>
    </source>
</evidence>
<evidence type="ECO:0000313" key="1">
    <source>
        <dbReference type="EMBL" id="MDW5597064.1"/>
    </source>
</evidence>
<sequence>MIERPYALVHEHEPSGTVHVSGAAGLDADDVPLTDDRAAVAAAFDHAVARLRSIGLDVEHIAKVSYYLADMEMRTAVDALFRERLAAVRPARMVIGVNELPLGARALVDVVAYRPT</sequence>
<dbReference type="SUPFAM" id="SSF55298">
    <property type="entry name" value="YjgF-like"/>
    <property type="match status" value="1"/>
</dbReference>
<dbReference type="Pfam" id="PF01042">
    <property type="entry name" value="Ribonuc_L-PSP"/>
    <property type="match status" value="1"/>
</dbReference>
<proteinExistence type="predicted"/>
<keyword evidence="1" id="KW-0378">Hydrolase</keyword>
<dbReference type="RefSeq" id="WP_318599504.1">
    <property type="nucleotide sequence ID" value="NZ_JAWSTH010000073.1"/>
</dbReference>